<dbReference type="InterPro" id="IPR012340">
    <property type="entry name" value="NA-bd_OB-fold"/>
</dbReference>
<dbReference type="PANTHER" id="PTHR47559:SF1">
    <property type="entry name" value="OS03G0844900 PROTEIN"/>
    <property type="match status" value="1"/>
</dbReference>
<reference evidence="2" key="1">
    <citation type="submission" date="2016-10" db="EMBL/GenBank/DDBJ databases">
        <title>Chloroplast genomes as a tool to resolve red algal phylogenies: a case study in the Nemaliales.</title>
        <authorList>
            <person name="Costa J.F."/>
            <person name="Lin S.M."/>
            <person name="Macaya E.C."/>
            <person name="Fernandez-Garcia C."/>
            <person name="Verbruggen H."/>
        </authorList>
    </citation>
    <scope>NUCLEOTIDE SEQUENCE</scope>
</reference>
<protein>
    <submittedName>
        <fullName evidence="2">Ribosomal protein S1</fullName>
    </submittedName>
</protein>
<dbReference type="RefSeq" id="YP_009314411.1">
    <property type="nucleotide sequence ID" value="NC_031661.1"/>
</dbReference>
<accession>A0A1G4NVK6</accession>
<evidence type="ECO:0000313" key="2">
    <source>
        <dbReference type="EMBL" id="SCW22665.1"/>
    </source>
</evidence>
<keyword evidence="2" id="KW-0689">Ribosomal protein</keyword>
<dbReference type="InterPro" id="IPR035104">
    <property type="entry name" value="Ribosomal_protein_S1-like"/>
</dbReference>
<sequence length="256" mass="29685">MSFIHKKFAQVLNKYQYNFHPGDIIVGTIFSKEKTGYLVDIGNNTAGYLPEEEISLTNKQRYIENLILHDTQEFFILAYNFESKQLVLSIRRLAYMRSWERLKQIKNEDITIQAYIKGINRGGALIEIENIQGFIPNSHLSCSESKKDLLYKYRSCKLLVANEQNNKLICSIRCATIAQIMHTIKIGTVIDARVIDVTEFGVFFNIYNIPALLHKSELKDKELEDLEYIFEKQSQWKIQIIHLDSKQGRISVSLAN</sequence>
<dbReference type="GO" id="GO:0005840">
    <property type="term" value="C:ribosome"/>
    <property type="evidence" value="ECO:0007669"/>
    <property type="project" value="UniProtKB-KW"/>
</dbReference>
<dbReference type="GeneID" id="29999394"/>
<feature type="domain" description="S1 motif" evidence="1">
    <location>
        <begin position="187"/>
        <end position="255"/>
    </location>
</feature>
<name>A0A1G4NVK6_9FLOR</name>
<dbReference type="InterPro" id="IPR003029">
    <property type="entry name" value="S1_domain"/>
</dbReference>
<dbReference type="PANTHER" id="PTHR47559">
    <property type="entry name" value="OS03G0844900 PROTEIN"/>
    <property type="match status" value="1"/>
</dbReference>
<dbReference type="SMART" id="SM00316">
    <property type="entry name" value="S1"/>
    <property type="match status" value="3"/>
</dbReference>
<keyword evidence="2" id="KW-0687">Ribonucleoprotein</keyword>
<dbReference type="PROSITE" id="PS50126">
    <property type="entry name" value="S1"/>
    <property type="match status" value="3"/>
</dbReference>
<keyword evidence="2" id="KW-0934">Plastid</keyword>
<feature type="domain" description="S1 motif" evidence="1">
    <location>
        <begin position="109"/>
        <end position="173"/>
    </location>
</feature>
<dbReference type="AlphaFoldDB" id="A0A1G4NVK6"/>
<dbReference type="SUPFAM" id="SSF50249">
    <property type="entry name" value="Nucleic acid-binding proteins"/>
    <property type="match status" value="3"/>
</dbReference>
<dbReference type="InterPro" id="IPR052757">
    <property type="entry name" value="Ribosomal_protein_S1"/>
</dbReference>
<feature type="domain" description="S1 motif" evidence="1">
    <location>
        <begin position="22"/>
        <end position="91"/>
    </location>
</feature>
<dbReference type="Gene3D" id="2.40.50.140">
    <property type="entry name" value="Nucleic acid-binding proteins"/>
    <property type="match status" value="3"/>
</dbReference>
<dbReference type="EMBL" id="LT622869">
    <property type="protein sequence ID" value="SCW22665.1"/>
    <property type="molecule type" value="Genomic_DNA"/>
</dbReference>
<gene>
    <name evidence="2" type="primary">rps1</name>
    <name evidence="2" type="ORF">J0237_226</name>
</gene>
<reference evidence="2" key="2">
    <citation type="submission" date="2016-10" db="EMBL/GenBank/DDBJ databases">
        <authorList>
            <person name="de Groot N.N."/>
        </authorList>
    </citation>
    <scope>NUCLEOTIDE SEQUENCE</scope>
</reference>
<evidence type="ECO:0000259" key="1">
    <source>
        <dbReference type="PROSITE" id="PS50126"/>
    </source>
</evidence>
<proteinExistence type="predicted"/>
<dbReference type="Pfam" id="PF00575">
    <property type="entry name" value="S1"/>
    <property type="match status" value="3"/>
</dbReference>
<keyword evidence="2" id="KW-0150">Chloroplast</keyword>
<dbReference type="PRINTS" id="PR00681">
    <property type="entry name" value="RIBOSOMALS1"/>
</dbReference>
<dbReference type="GO" id="GO:0003676">
    <property type="term" value="F:nucleic acid binding"/>
    <property type="evidence" value="ECO:0007669"/>
    <property type="project" value="InterPro"/>
</dbReference>
<geneLocation type="chloroplast" evidence="2"/>
<organism evidence="2">
    <name type="scientific">Liagora harveyana</name>
    <dbReference type="NCBI Taxonomy" id="406718"/>
    <lineage>
        <taxon>Eukaryota</taxon>
        <taxon>Rhodophyta</taxon>
        <taxon>Florideophyceae</taxon>
        <taxon>Nemaliophycidae</taxon>
        <taxon>Nemaliales</taxon>
        <taxon>Liagoraceae</taxon>
        <taxon>Liagora</taxon>
    </lineage>
</organism>